<evidence type="ECO:0000256" key="3">
    <source>
        <dbReference type="ARBA" id="ARBA00023015"/>
    </source>
</evidence>
<accession>A1BHQ8</accession>
<evidence type="ECO:0000256" key="4">
    <source>
        <dbReference type="ARBA" id="ARBA00023125"/>
    </source>
</evidence>
<dbReference type="Gene3D" id="1.10.10.60">
    <property type="entry name" value="Homeodomain-like"/>
    <property type="match status" value="1"/>
</dbReference>
<dbReference type="AlphaFoldDB" id="A1BHQ8"/>
<dbReference type="PANTHER" id="PTHR32071:SF57">
    <property type="entry name" value="C4-DICARBOXYLATE TRANSPORT TRANSCRIPTIONAL REGULATORY PROTEIN DCTD"/>
    <property type="match status" value="1"/>
</dbReference>
<evidence type="ECO:0000313" key="7">
    <source>
        <dbReference type="EMBL" id="ABL65935.1"/>
    </source>
</evidence>
<dbReference type="SMART" id="SM00065">
    <property type="entry name" value="GAF"/>
    <property type="match status" value="1"/>
</dbReference>
<dbReference type="Proteomes" id="UP000008701">
    <property type="component" value="Chromosome"/>
</dbReference>
<dbReference type="InterPro" id="IPR009057">
    <property type="entry name" value="Homeodomain-like_sf"/>
</dbReference>
<dbReference type="SUPFAM" id="SSF52540">
    <property type="entry name" value="P-loop containing nucleoside triphosphate hydrolases"/>
    <property type="match status" value="1"/>
</dbReference>
<gene>
    <name evidence="7" type="ordered locus">Cpha266_1919</name>
</gene>
<dbReference type="PROSITE" id="PS00676">
    <property type="entry name" value="SIGMA54_INTERACT_2"/>
    <property type="match status" value="1"/>
</dbReference>
<dbReference type="PANTHER" id="PTHR32071">
    <property type="entry name" value="TRANSCRIPTIONAL REGULATORY PROTEIN"/>
    <property type="match status" value="1"/>
</dbReference>
<dbReference type="GO" id="GO:0006355">
    <property type="term" value="P:regulation of DNA-templated transcription"/>
    <property type="evidence" value="ECO:0007669"/>
    <property type="project" value="InterPro"/>
</dbReference>
<dbReference type="InterPro" id="IPR025944">
    <property type="entry name" value="Sigma_54_int_dom_CS"/>
</dbReference>
<dbReference type="InterPro" id="IPR025943">
    <property type="entry name" value="Sigma_54_int_dom_ATP-bd_2"/>
</dbReference>
<dbReference type="Gene3D" id="1.10.8.60">
    <property type="match status" value="1"/>
</dbReference>
<keyword evidence="4 7" id="KW-0238">DNA-binding</keyword>
<evidence type="ECO:0000259" key="6">
    <source>
        <dbReference type="PROSITE" id="PS50045"/>
    </source>
</evidence>
<evidence type="ECO:0000256" key="2">
    <source>
        <dbReference type="ARBA" id="ARBA00022840"/>
    </source>
</evidence>
<dbReference type="EMBL" id="CP000492">
    <property type="protein sequence ID" value="ABL65935.1"/>
    <property type="molecule type" value="Genomic_DNA"/>
</dbReference>
<dbReference type="InterPro" id="IPR002078">
    <property type="entry name" value="Sigma_54_int"/>
</dbReference>
<dbReference type="CDD" id="cd00009">
    <property type="entry name" value="AAA"/>
    <property type="match status" value="1"/>
</dbReference>
<dbReference type="Pfam" id="PF00158">
    <property type="entry name" value="Sigma54_activat"/>
    <property type="match status" value="1"/>
</dbReference>
<dbReference type="Gene3D" id="3.40.50.300">
    <property type="entry name" value="P-loop containing nucleotide triphosphate hydrolases"/>
    <property type="match status" value="1"/>
</dbReference>
<dbReference type="STRING" id="290317.Cpha266_1919"/>
<keyword evidence="8" id="KW-1185">Reference proteome</keyword>
<dbReference type="InterPro" id="IPR027417">
    <property type="entry name" value="P-loop_NTPase"/>
</dbReference>
<evidence type="ECO:0000256" key="5">
    <source>
        <dbReference type="ARBA" id="ARBA00023163"/>
    </source>
</evidence>
<dbReference type="eggNOG" id="COG3604">
    <property type="taxonomic scope" value="Bacteria"/>
</dbReference>
<evidence type="ECO:0000256" key="1">
    <source>
        <dbReference type="ARBA" id="ARBA00022741"/>
    </source>
</evidence>
<dbReference type="HOGENOM" id="CLU_000445_95_2_10"/>
<dbReference type="Pfam" id="PF25601">
    <property type="entry name" value="AAA_lid_14"/>
    <property type="match status" value="1"/>
</dbReference>
<dbReference type="InterPro" id="IPR029016">
    <property type="entry name" value="GAF-like_dom_sf"/>
</dbReference>
<keyword evidence="2" id="KW-0067">ATP-binding</keyword>
<keyword evidence="5" id="KW-0804">Transcription</keyword>
<dbReference type="PROSITE" id="PS50045">
    <property type="entry name" value="SIGMA54_INTERACT_4"/>
    <property type="match status" value="1"/>
</dbReference>
<dbReference type="KEGG" id="cph:Cpha266_1919"/>
<proteinExistence type="predicted"/>
<dbReference type="RefSeq" id="WP_011745742.1">
    <property type="nucleotide sequence ID" value="NC_008639.1"/>
</dbReference>
<name>A1BHQ8_CHLPD</name>
<evidence type="ECO:0000313" key="8">
    <source>
        <dbReference type="Proteomes" id="UP000008701"/>
    </source>
</evidence>
<keyword evidence="1" id="KW-0547">Nucleotide-binding</keyword>
<protein>
    <submittedName>
        <fullName evidence="7">DNA-binding protein Fis / transcriptional regulator, Fis family</fullName>
    </submittedName>
</protein>
<dbReference type="GO" id="GO:0005524">
    <property type="term" value="F:ATP binding"/>
    <property type="evidence" value="ECO:0007669"/>
    <property type="project" value="UniProtKB-KW"/>
</dbReference>
<dbReference type="PROSITE" id="PS00688">
    <property type="entry name" value="SIGMA54_INTERACT_3"/>
    <property type="match status" value="1"/>
</dbReference>
<dbReference type="InterPro" id="IPR058031">
    <property type="entry name" value="AAA_lid_NorR"/>
</dbReference>
<dbReference type="GO" id="GO:0043565">
    <property type="term" value="F:sequence-specific DNA binding"/>
    <property type="evidence" value="ECO:0007669"/>
    <property type="project" value="InterPro"/>
</dbReference>
<dbReference type="Gene3D" id="3.30.450.40">
    <property type="match status" value="1"/>
</dbReference>
<organism evidence="7 8">
    <name type="scientific">Chlorobium phaeobacteroides (strain DSM 266 / SMG 266 / 2430)</name>
    <dbReference type="NCBI Taxonomy" id="290317"/>
    <lineage>
        <taxon>Bacteria</taxon>
        <taxon>Pseudomonadati</taxon>
        <taxon>Chlorobiota</taxon>
        <taxon>Chlorobiia</taxon>
        <taxon>Chlorobiales</taxon>
        <taxon>Chlorobiaceae</taxon>
        <taxon>Chlorobium/Pelodictyon group</taxon>
        <taxon>Chlorobium</taxon>
    </lineage>
</organism>
<dbReference type="InterPro" id="IPR003018">
    <property type="entry name" value="GAF"/>
</dbReference>
<dbReference type="SUPFAM" id="SSF55781">
    <property type="entry name" value="GAF domain-like"/>
    <property type="match status" value="1"/>
</dbReference>
<dbReference type="FunFam" id="3.40.50.300:FF:000006">
    <property type="entry name" value="DNA-binding transcriptional regulator NtrC"/>
    <property type="match status" value="1"/>
</dbReference>
<dbReference type="InterPro" id="IPR003593">
    <property type="entry name" value="AAA+_ATPase"/>
</dbReference>
<reference evidence="7 8" key="1">
    <citation type="submission" date="2006-12" db="EMBL/GenBank/DDBJ databases">
        <title>Complete sequence of Chlorobium phaeobacteroides DSM 266.</title>
        <authorList>
            <consortium name="US DOE Joint Genome Institute"/>
            <person name="Copeland A."/>
            <person name="Lucas S."/>
            <person name="Lapidus A."/>
            <person name="Barry K."/>
            <person name="Detter J.C."/>
            <person name="Glavina del Rio T."/>
            <person name="Hammon N."/>
            <person name="Israni S."/>
            <person name="Pitluck S."/>
            <person name="Goltsman E."/>
            <person name="Schmutz J."/>
            <person name="Larimer F."/>
            <person name="Land M."/>
            <person name="Hauser L."/>
            <person name="Mikhailova N."/>
            <person name="Li T."/>
            <person name="Overmann J."/>
            <person name="Bryant D.A."/>
            <person name="Richardson P."/>
        </authorList>
    </citation>
    <scope>NUCLEOTIDE SEQUENCE [LARGE SCALE GENOMIC DNA]</scope>
    <source>
        <strain evidence="7 8">DSM 266</strain>
    </source>
</reference>
<dbReference type="Pfam" id="PF02954">
    <property type="entry name" value="HTH_8"/>
    <property type="match status" value="1"/>
</dbReference>
<keyword evidence="3" id="KW-0805">Transcription regulation</keyword>
<dbReference type="InterPro" id="IPR002197">
    <property type="entry name" value="HTH_Fis"/>
</dbReference>
<dbReference type="SMART" id="SM00382">
    <property type="entry name" value="AAA"/>
    <property type="match status" value="1"/>
</dbReference>
<sequence length="545" mass="61315">MLIPQQKELNSISLLAEVSRTVTNENDISKVLRIVLFIMSEHLDMLRGMITILNRETGEITTNESFGLTEEEMERGRYRIGEGIIGQVVKTGKPFIVPNIGDEPLFLDRTRSRQKTKKENLCFICIPIRSGAEIIGTLSADRQLEPSLLKESGKRMKAEDERMDLLQHYVDLLSIIASMISQAVRLKQIAHEATAGIAVVEHKPQQEKKAGFMLGSKDAGEESIAESERPANIIGNSKPMLSLFRMIDKISKTNATTLVLGESGVGKELVASAIHFKSRREGNPFIKFNCAALPESIVESELFGHEKGSFTGASATRKGRFELAHTGTIFLDEVGELSLPIQAKLLRIIQEKEFERVGGSKTIKVDVRVIAATNRNLETLIREGLFREDLFYRLNIFPITVPPLRERKTDILLLADYFVEKYNVTNQKGIRRISTTAIDMLMRYHWPGNVRELENCIERAVILSEDNVIHGYHLPPSLQTAESSGTPYTGSMMQKLDTIEKEMIIEALKRTKGNMSRAAAQLGLSDRIMGLRVKKFDIDYRIFRP</sequence>
<feature type="domain" description="Sigma-54 factor interaction" evidence="6">
    <location>
        <begin position="233"/>
        <end position="462"/>
    </location>
</feature>
<dbReference type="Pfam" id="PF01590">
    <property type="entry name" value="GAF"/>
    <property type="match status" value="1"/>
</dbReference>
<dbReference type="OrthoDB" id="9811901at2"/>
<dbReference type="SUPFAM" id="SSF46689">
    <property type="entry name" value="Homeodomain-like"/>
    <property type="match status" value="1"/>
</dbReference>
<dbReference type="PRINTS" id="PR01590">
    <property type="entry name" value="HTHFIS"/>
</dbReference>